<dbReference type="CDD" id="cd00082">
    <property type="entry name" value="HisKA"/>
    <property type="match status" value="1"/>
</dbReference>
<feature type="coiled-coil region" evidence="15">
    <location>
        <begin position="593"/>
        <end position="624"/>
    </location>
</feature>
<evidence type="ECO:0000256" key="1">
    <source>
        <dbReference type="ARBA" id="ARBA00000085"/>
    </source>
</evidence>
<dbReference type="InterPro" id="IPR004358">
    <property type="entry name" value="Sig_transdc_His_kin-like_C"/>
</dbReference>
<keyword evidence="16" id="KW-0472">Membrane</keyword>
<feature type="transmembrane region" description="Helical" evidence="16">
    <location>
        <begin position="567"/>
        <end position="584"/>
    </location>
</feature>
<comment type="catalytic activity">
    <reaction evidence="14">
        <text>N(6)-(pyridoxal phosphate)-L-lysyl-[4-amino-5-hydroxymethyl-2-methylpyrimidine phosphate synthase] + L-histidyl-[4-amino-5-hydroxymethyl-2-methylpyrimidine phosphate synthase] + 2 Fe(3+) + 4 H2O = L-lysyl-[4-amino-5-hydroxymethyl-2-methylpyrimidine phosphate synthase] + (2S)-2-amino-5-hydroxy-4-oxopentanoyl-[4-amino-5-hydroxymethyl-2-methylpyrimidine phosphate synthase] + 4-amino-2-methyl-5-(phosphooxymethyl)pyrimidine + 3-oxopropanoate + 2 Fe(2+) + 2 H(+)</text>
        <dbReference type="Rhea" id="RHEA:65756"/>
        <dbReference type="Rhea" id="RHEA-COMP:16892"/>
        <dbReference type="Rhea" id="RHEA-COMP:16893"/>
        <dbReference type="Rhea" id="RHEA-COMP:16894"/>
        <dbReference type="Rhea" id="RHEA-COMP:16895"/>
        <dbReference type="ChEBI" id="CHEBI:15377"/>
        <dbReference type="ChEBI" id="CHEBI:15378"/>
        <dbReference type="ChEBI" id="CHEBI:29033"/>
        <dbReference type="ChEBI" id="CHEBI:29034"/>
        <dbReference type="ChEBI" id="CHEBI:29969"/>
        <dbReference type="ChEBI" id="CHEBI:29979"/>
        <dbReference type="ChEBI" id="CHEBI:33190"/>
        <dbReference type="ChEBI" id="CHEBI:58354"/>
        <dbReference type="ChEBI" id="CHEBI:143915"/>
        <dbReference type="ChEBI" id="CHEBI:157692"/>
    </reaction>
    <physiologicalReaction direction="left-to-right" evidence="14">
        <dbReference type="Rhea" id="RHEA:65757"/>
    </physiologicalReaction>
</comment>
<evidence type="ECO:0000256" key="14">
    <source>
        <dbReference type="ARBA" id="ARBA00048179"/>
    </source>
</evidence>
<keyword evidence="16" id="KW-0812">Transmembrane</keyword>
<dbReference type="PROSITE" id="PS50109">
    <property type="entry name" value="HIS_KIN"/>
    <property type="match status" value="1"/>
</dbReference>
<evidence type="ECO:0000256" key="5">
    <source>
        <dbReference type="ARBA" id="ARBA00011738"/>
    </source>
</evidence>
<keyword evidence="10" id="KW-0663">Pyridoxal phosphate</keyword>
<evidence type="ECO:0000256" key="6">
    <source>
        <dbReference type="ARBA" id="ARBA00012438"/>
    </source>
</evidence>
<dbReference type="CDD" id="cd13708">
    <property type="entry name" value="PBP2_BvgS_like_1"/>
    <property type="match status" value="1"/>
</dbReference>
<protein>
    <recommendedName>
        <fullName evidence="6">histidine kinase</fullName>
        <ecNumber evidence="6">2.7.13.3</ecNumber>
    </recommendedName>
    <alternativeName>
        <fullName evidence="13">Thiamine pyrimidine synthase</fullName>
    </alternativeName>
</protein>
<keyword evidence="8" id="KW-0808">Transferase</keyword>
<keyword evidence="12" id="KW-0408">Iron</keyword>
<dbReference type="Gene3D" id="1.10.287.130">
    <property type="match status" value="1"/>
</dbReference>
<comment type="catalytic activity">
    <reaction evidence="1">
        <text>ATP + protein L-histidine = ADP + protein N-phospho-L-histidine.</text>
        <dbReference type="EC" id="2.7.13.3"/>
    </reaction>
</comment>
<dbReference type="InterPro" id="IPR015168">
    <property type="entry name" value="SsuA/THI5"/>
</dbReference>
<dbReference type="InterPro" id="IPR003661">
    <property type="entry name" value="HisK_dim/P_dom"/>
</dbReference>
<organism evidence="18 19">
    <name type="scientific">Halarcobacter bivalviorum</name>
    <dbReference type="NCBI Taxonomy" id="663364"/>
    <lineage>
        <taxon>Bacteria</taxon>
        <taxon>Pseudomonadati</taxon>
        <taxon>Campylobacterota</taxon>
        <taxon>Epsilonproteobacteria</taxon>
        <taxon>Campylobacterales</taxon>
        <taxon>Arcobacteraceae</taxon>
        <taxon>Halarcobacter</taxon>
    </lineage>
</organism>
<dbReference type="EC" id="2.7.13.3" evidence="6"/>
<dbReference type="RefSeq" id="WP_228254291.1">
    <property type="nucleotide sequence ID" value="NZ_CP031217.1"/>
</dbReference>
<name>A0AB33GMJ5_9BACT</name>
<dbReference type="SUPFAM" id="SSF55874">
    <property type="entry name" value="ATPase domain of HSP90 chaperone/DNA topoisomerase II/histidine kinase"/>
    <property type="match status" value="1"/>
</dbReference>
<evidence type="ECO:0000256" key="15">
    <source>
        <dbReference type="SAM" id="Coils"/>
    </source>
</evidence>
<evidence type="ECO:0000256" key="2">
    <source>
        <dbReference type="ARBA" id="ARBA00003469"/>
    </source>
</evidence>
<dbReference type="AlphaFoldDB" id="A0AB33GMJ5"/>
<evidence type="ECO:0000313" key="18">
    <source>
        <dbReference type="EMBL" id="AXH12990.1"/>
    </source>
</evidence>
<evidence type="ECO:0000256" key="10">
    <source>
        <dbReference type="ARBA" id="ARBA00022898"/>
    </source>
</evidence>
<keyword evidence="7" id="KW-0597">Phosphoprotein</keyword>
<proteinExistence type="inferred from homology"/>
<evidence type="ECO:0000256" key="4">
    <source>
        <dbReference type="ARBA" id="ARBA00009406"/>
    </source>
</evidence>
<dbReference type="InterPro" id="IPR027939">
    <property type="entry name" value="NMT1/THI5"/>
</dbReference>
<evidence type="ECO:0000256" key="9">
    <source>
        <dbReference type="ARBA" id="ARBA00022723"/>
    </source>
</evidence>
<dbReference type="InterPro" id="IPR036890">
    <property type="entry name" value="HATPase_C_sf"/>
</dbReference>
<keyword evidence="16" id="KW-1133">Transmembrane helix</keyword>
<dbReference type="PRINTS" id="PR00344">
    <property type="entry name" value="BCTRLSENSOR"/>
</dbReference>
<dbReference type="InterPro" id="IPR005467">
    <property type="entry name" value="His_kinase_dom"/>
</dbReference>
<keyword evidence="11" id="KW-0784">Thiamine biosynthesis</keyword>
<keyword evidence="18" id="KW-0418">Kinase</keyword>
<dbReference type="Pfam" id="PF00497">
    <property type="entry name" value="SBP_bac_3"/>
    <property type="match status" value="1"/>
</dbReference>
<evidence type="ECO:0000256" key="7">
    <source>
        <dbReference type="ARBA" id="ARBA00022553"/>
    </source>
</evidence>
<evidence type="ECO:0000259" key="17">
    <source>
        <dbReference type="PROSITE" id="PS50109"/>
    </source>
</evidence>
<dbReference type="EMBL" id="CP031217">
    <property type="protein sequence ID" value="AXH12990.1"/>
    <property type="molecule type" value="Genomic_DNA"/>
</dbReference>
<comment type="function">
    <text evidence="2">Responsible for the formation of the pyrimidine heterocycle in the thiamine biosynthesis pathway. Catalyzes the formation of hydroxymethylpyrimidine phosphate (HMP-P) from histidine and pyridoxal phosphate (PLP). The protein uses PLP and the active site histidine to form HMP-P, generating an inactive enzyme. The enzyme can only undergo a single turnover, which suggests it is a suicide enzyme.</text>
</comment>
<keyword evidence="15" id="KW-0175">Coiled coil</keyword>
<comment type="similarity">
    <text evidence="4">Belongs to the NMT1/THI5 family.</text>
</comment>
<dbReference type="Gene3D" id="3.30.565.10">
    <property type="entry name" value="Histidine kinase-like ATPase, C-terminal domain"/>
    <property type="match status" value="1"/>
</dbReference>
<dbReference type="GO" id="GO:0009228">
    <property type="term" value="P:thiamine biosynthetic process"/>
    <property type="evidence" value="ECO:0007669"/>
    <property type="project" value="UniProtKB-KW"/>
</dbReference>
<dbReference type="InterPro" id="IPR036097">
    <property type="entry name" value="HisK_dim/P_sf"/>
</dbReference>
<dbReference type="PANTHER" id="PTHR31528:SF1">
    <property type="entry name" value="4-AMINO-5-HYDROXYMETHYL-2-METHYLPYRIMIDINE PHOSPHATE SYNTHASE THI11-RELATED"/>
    <property type="match status" value="1"/>
</dbReference>
<dbReference type="Proteomes" id="UP000253850">
    <property type="component" value="Chromosome"/>
</dbReference>
<dbReference type="SUPFAM" id="SSF47384">
    <property type="entry name" value="Homodimeric domain of signal transducing histidine kinase"/>
    <property type="match status" value="1"/>
</dbReference>
<dbReference type="SMART" id="SM00387">
    <property type="entry name" value="HATPase_c"/>
    <property type="match status" value="1"/>
</dbReference>
<dbReference type="SMART" id="SM00062">
    <property type="entry name" value="PBPb"/>
    <property type="match status" value="1"/>
</dbReference>
<evidence type="ECO:0000313" key="19">
    <source>
        <dbReference type="Proteomes" id="UP000253850"/>
    </source>
</evidence>
<dbReference type="KEGG" id="hbv:ABIV_2013"/>
<evidence type="ECO:0000256" key="12">
    <source>
        <dbReference type="ARBA" id="ARBA00023004"/>
    </source>
</evidence>
<dbReference type="SMART" id="SM00388">
    <property type="entry name" value="HisKA"/>
    <property type="match status" value="1"/>
</dbReference>
<keyword evidence="9" id="KW-0479">Metal-binding</keyword>
<evidence type="ECO:0000256" key="11">
    <source>
        <dbReference type="ARBA" id="ARBA00022977"/>
    </source>
</evidence>
<evidence type="ECO:0000256" key="8">
    <source>
        <dbReference type="ARBA" id="ARBA00022679"/>
    </source>
</evidence>
<gene>
    <name evidence="18" type="ORF">ABIV_2013</name>
</gene>
<dbReference type="GO" id="GO:0000155">
    <property type="term" value="F:phosphorelay sensor kinase activity"/>
    <property type="evidence" value="ECO:0007669"/>
    <property type="project" value="InterPro"/>
</dbReference>
<evidence type="ECO:0000256" key="16">
    <source>
        <dbReference type="SAM" id="Phobius"/>
    </source>
</evidence>
<dbReference type="SUPFAM" id="SSF53850">
    <property type="entry name" value="Periplasmic binding protein-like II"/>
    <property type="match status" value="2"/>
</dbReference>
<dbReference type="Pfam" id="PF02518">
    <property type="entry name" value="HATPase_c"/>
    <property type="match status" value="1"/>
</dbReference>
<dbReference type="PANTHER" id="PTHR31528">
    <property type="entry name" value="4-AMINO-5-HYDROXYMETHYL-2-METHYLPYRIMIDINE PHOSPHATE SYNTHASE THI11-RELATED"/>
    <property type="match status" value="1"/>
</dbReference>
<comment type="pathway">
    <text evidence="3">Cofactor biosynthesis; thiamine diphosphate biosynthesis.</text>
</comment>
<evidence type="ECO:0000256" key="13">
    <source>
        <dbReference type="ARBA" id="ARBA00033171"/>
    </source>
</evidence>
<evidence type="ECO:0000256" key="3">
    <source>
        <dbReference type="ARBA" id="ARBA00004948"/>
    </source>
</evidence>
<reference evidence="18 19" key="1">
    <citation type="submission" date="2018-07" db="EMBL/GenBank/DDBJ databases">
        <title>Complete genome of the Arcobacter bivalviorum type strain LMG 26154.</title>
        <authorList>
            <person name="Miller W.G."/>
            <person name="Yee E."/>
            <person name="Bono J.L."/>
        </authorList>
    </citation>
    <scope>NUCLEOTIDE SEQUENCE [LARGE SCALE GENOMIC DNA]</scope>
    <source>
        <strain evidence="18 19">LMG 26154</strain>
    </source>
</reference>
<dbReference type="Pfam" id="PF09084">
    <property type="entry name" value="NMT1"/>
    <property type="match status" value="1"/>
</dbReference>
<dbReference type="InterPro" id="IPR003594">
    <property type="entry name" value="HATPase_dom"/>
</dbReference>
<feature type="domain" description="Histidine kinase" evidence="17">
    <location>
        <begin position="647"/>
        <end position="870"/>
    </location>
</feature>
<dbReference type="InterPro" id="IPR001638">
    <property type="entry name" value="Solute-binding_3/MltF_N"/>
</dbReference>
<comment type="subunit">
    <text evidence="5">Homodimer.</text>
</comment>
<dbReference type="Gene3D" id="3.40.190.10">
    <property type="entry name" value="Periplasmic binding protein-like II"/>
    <property type="match status" value="4"/>
</dbReference>
<dbReference type="GO" id="GO:0046872">
    <property type="term" value="F:metal ion binding"/>
    <property type="evidence" value="ECO:0007669"/>
    <property type="project" value="UniProtKB-KW"/>
</dbReference>
<accession>A0AB33GMJ5</accession>
<sequence length="871" mass="101563">MYIKLFKVFALTLFFFLSSSLYSKELKKVTLQLSWFNQFQFAGYYVAKEQGFYKDYGLDVEIKPFDFGVNVPELVDRGEVNFGVDRETLILQRVQGRKLVALYALFQDSPLILISKDDNKINSVEDFEDKKIMTTIDDSSEVSIKAMLLSKSLKASDLIFVKHSHNINDLIDSKVDIMSAYLSKAPYELQKLDIPYKVFNPRDYGFDMYSDFLFTNEDMIENQLNTVLAFKHASLKGWQYAYSHIDETVDLIYNKFNEQNLSKDELKFEAEVLKRLSFSKTEELGLIKAEKIQRIYDLYNVMGLAPRKIDLNKFVLYDNFNENLELTKTERNYIQHNKEVKMCILPNLKPYSFIEDGKFHGYVADYLALIEKKSGLNFKLVETQNFKNSLDYVKNGECDILASAQNVKERKMFMTFTEPFLTTSLVLITKNTTNFIDDISILKDKKISIYKSYSFNKLLKEKYPKLEFVDVENIDEGIEKVENDEVFGHVDFLYSSWNKIHDLDSPDLKISSKLEENVPLSIAINNNKIYLNRILQKSVKSISEEDKERLLTKWVAIEYKKEFDYKTLYQIIFLFLTIFIIFFYRQLLLKKMNTKLTQVVEEKTKELKRINQDLEKTIKEEVDKNLKKDALLTKQSKMAAIGEMLQNIAHQWRQPLSVISTGASGLKLQKEMNGKIDDKLLEDTLTSIVETSVHLSTTIDDFMHFFKPNEEKRVFNIQDTINKTLNIFDYNLHSGKINVVKDIKDIKLINYESELIQVMMNILSNSKDAFVERQIENRIIFISTKLEGNKILISIKDNAGGIPEDILDKIFNPYFTTKHQYQGTGIGLFMCQEIITKHMKGEVFVSNIEFEHEKKKYKGAEFIITLSTNYS</sequence>